<sequence>MDNLINSITSTSDSGITLTLSMAIVAMAAALIFGLVISLTYMGTHKNKYQQSFAITLTMLPIILTVIILFVGSNVARAFSLAGTLSIIRFRSAPGDPEDIGYIFFDIAAGLACGVGLYGYGALFVLLLCLFMIVISKIKFGKPNTTAKNLKITIPENLDYEGIFDEIIKKYSKDYTLQKVRTTDLGSLYELTYSVNMNKDADEKKFIDELRCRNGNLNIVLSLAATELYGK</sequence>
<organism evidence="2 3">
    <name type="scientific">Hominilimicola fabiformis</name>
    <dbReference type="NCBI Taxonomy" id="2885356"/>
    <lineage>
        <taxon>Bacteria</taxon>
        <taxon>Bacillati</taxon>
        <taxon>Bacillota</taxon>
        <taxon>Clostridia</taxon>
        <taxon>Eubacteriales</taxon>
        <taxon>Oscillospiraceae</taxon>
        <taxon>Hominilimicola</taxon>
    </lineage>
</organism>
<keyword evidence="3" id="KW-1185">Reference proteome</keyword>
<gene>
    <name evidence="2" type="ORF">LKE05_00370</name>
</gene>
<dbReference type="InterPro" id="IPR032531">
    <property type="entry name" value="DUF4956"/>
</dbReference>
<dbReference type="EMBL" id="JAJEQM010000001">
    <property type="protein sequence ID" value="MCC2209258.1"/>
    <property type="molecule type" value="Genomic_DNA"/>
</dbReference>
<keyword evidence="1" id="KW-0812">Transmembrane</keyword>
<dbReference type="AlphaFoldDB" id="A0AAE3J7Z4"/>
<evidence type="ECO:0000313" key="3">
    <source>
        <dbReference type="Proteomes" id="UP001198242"/>
    </source>
</evidence>
<keyword evidence="1" id="KW-1133">Transmembrane helix</keyword>
<proteinExistence type="predicted"/>
<reference evidence="2 3" key="1">
    <citation type="submission" date="2021-10" db="EMBL/GenBank/DDBJ databases">
        <title>Anaerobic single-cell dispensing facilitates the cultivation of human gut bacteria.</title>
        <authorList>
            <person name="Afrizal A."/>
        </authorList>
    </citation>
    <scope>NUCLEOTIDE SEQUENCE [LARGE SCALE GENOMIC DNA]</scope>
    <source>
        <strain evidence="2 3">CLA-AA-H232</strain>
    </source>
</reference>
<evidence type="ECO:0000313" key="2">
    <source>
        <dbReference type="EMBL" id="MCC2209258.1"/>
    </source>
</evidence>
<comment type="caution">
    <text evidence="2">The sequence shown here is derived from an EMBL/GenBank/DDBJ whole genome shotgun (WGS) entry which is preliminary data.</text>
</comment>
<accession>A0AAE3J7Z4</accession>
<dbReference type="Pfam" id="PF16316">
    <property type="entry name" value="DUF4956"/>
    <property type="match status" value="1"/>
</dbReference>
<name>A0AAE3J7Z4_9FIRM</name>
<keyword evidence="1" id="KW-0472">Membrane</keyword>
<dbReference type="RefSeq" id="WP_308455645.1">
    <property type="nucleotide sequence ID" value="NZ_JAJEQM010000001.1"/>
</dbReference>
<feature type="transmembrane region" description="Helical" evidence="1">
    <location>
        <begin position="53"/>
        <end position="72"/>
    </location>
</feature>
<evidence type="ECO:0000256" key="1">
    <source>
        <dbReference type="SAM" id="Phobius"/>
    </source>
</evidence>
<feature type="transmembrane region" description="Helical" evidence="1">
    <location>
        <begin position="20"/>
        <end position="41"/>
    </location>
</feature>
<feature type="transmembrane region" description="Helical" evidence="1">
    <location>
        <begin position="102"/>
        <end position="135"/>
    </location>
</feature>
<dbReference type="Proteomes" id="UP001198242">
    <property type="component" value="Unassembled WGS sequence"/>
</dbReference>
<protein>
    <submittedName>
        <fullName evidence="2">DUF4956 domain-containing protein</fullName>
    </submittedName>
</protein>